<accession>A0A8S1TAR3</accession>
<evidence type="ECO:0000256" key="4">
    <source>
        <dbReference type="SAM" id="MobiDB-lite"/>
    </source>
</evidence>
<dbReference type="OrthoDB" id="298366at2759"/>
<evidence type="ECO:0000256" key="1">
    <source>
        <dbReference type="ARBA" id="ARBA00022723"/>
    </source>
</evidence>
<evidence type="ECO:0000256" key="5">
    <source>
        <dbReference type="SAM" id="Phobius"/>
    </source>
</evidence>
<reference evidence="7" key="1">
    <citation type="submission" date="2021-01" db="EMBL/GenBank/DDBJ databases">
        <authorList>
            <consortium name="Genoscope - CEA"/>
            <person name="William W."/>
        </authorList>
    </citation>
    <scope>NUCLEOTIDE SEQUENCE</scope>
</reference>
<evidence type="ECO:0000256" key="2">
    <source>
        <dbReference type="ARBA" id="ARBA00022837"/>
    </source>
</evidence>
<dbReference type="InterPro" id="IPR000008">
    <property type="entry name" value="C2_dom"/>
</dbReference>
<evidence type="ECO:0000313" key="8">
    <source>
        <dbReference type="Proteomes" id="UP000683925"/>
    </source>
</evidence>
<dbReference type="PANTHER" id="PTHR46502:SF2">
    <property type="entry name" value="16 KDA PHLOEM PROTEIN 2"/>
    <property type="match status" value="1"/>
</dbReference>
<feature type="transmembrane region" description="Helical" evidence="5">
    <location>
        <begin position="311"/>
        <end position="332"/>
    </location>
</feature>
<keyword evidence="2" id="KW-0106">Calcium</keyword>
<protein>
    <recommendedName>
        <fullName evidence="6">C2 domain-containing protein</fullName>
    </recommendedName>
</protein>
<dbReference type="EMBL" id="CAJJDP010000021">
    <property type="protein sequence ID" value="CAD8148316.1"/>
    <property type="molecule type" value="Genomic_DNA"/>
</dbReference>
<organism evidence="7 8">
    <name type="scientific">Paramecium octaurelia</name>
    <dbReference type="NCBI Taxonomy" id="43137"/>
    <lineage>
        <taxon>Eukaryota</taxon>
        <taxon>Sar</taxon>
        <taxon>Alveolata</taxon>
        <taxon>Ciliophora</taxon>
        <taxon>Intramacronucleata</taxon>
        <taxon>Oligohymenophorea</taxon>
        <taxon>Peniculida</taxon>
        <taxon>Parameciidae</taxon>
        <taxon>Paramecium</taxon>
    </lineage>
</organism>
<feature type="transmembrane region" description="Helical" evidence="5">
    <location>
        <begin position="406"/>
        <end position="427"/>
    </location>
</feature>
<keyword evidence="5" id="KW-0472">Membrane</keyword>
<dbReference type="OMA" id="YSTNQHT"/>
<dbReference type="GO" id="GO:0046872">
    <property type="term" value="F:metal ion binding"/>
    <property type="evidence" value="ECO:0007669"/>
    <property type="project" value="UniProtKB-KW"/>
</dbReference>
<dbReference type="AlphaFoldDB" id="A0A8S1TAR3"/>
<comment type="caution">
    <text evidence="7">The sequence shown here is derived from an EMBL/GenBank/DDBJ whole genome shotgun (WGS) entry which is preliminary data.</text>
</comment>
<proteinExistence type="predicted"/>
<dbReference type="SMART" id="SM00239">
    <property type="entry name" value="C2"/>
    <property type="match status" value="1"/>
</dbReference>
<dbReference type="PANTHER" id="PTHR46502">
    <property type="entry name" value="C2 DOMAIN-CONTAINING"/>
    <property type="match status" value="1"/>
</dbReference>
<dbReference type="PROSITE" id="PS50004">
    <property type="entry name" value="C2"/>
    <property type="match status" value="1"/>
</dbReference>
<keyword evidence="8" id="KW-1185">Reference proteome</keyword>
<gene>
    <name evidence="7" type="ORF">POCTA_138.1.T0210059</name>
</gene>
<dbReference type="CDD" id="cd00030">
    <property type="entry name" value="C2"/>
    <property type="match status" value="1"/>
</dbReference>
<feature type="region of interest" description="Disordered" evidence="4">
    <location>
        <begin position="282"/>
        <end position="302"/>
    </location>
</feature>
<keyword evidence="5" id="KW-1133">Transmembrane helix</keyword>
<evidence type="ECO:0000256" key="3">
    <source>
        <dbReference type="SAM" id="Coils"/>
    </source>
</evidence>
<feature type="coiled-coil region" evidence="3">
    <location>
        <begin position="68"/>
        <end position="109"/>
    </location>
</feature>
<evidence type="ECO:0000259" key="6">
    <source>
        <dbReference type="PROSITE" id="PS50004"/>
    </source>
</evidence>
<name>A0A8S1TAR3_PAROT</name>
<keyword evidence="1" id="KW-0479">Metal-binding</keyword>
<sequence>MDQDEIIKQVVHVFNKLSTNQQQPISKETLLKFLDTQSNQEYDRGLFEQMYEKIVQKDSGQLTVQKFIRTLMEALKSLKNKISTIQTQISQKKKNLEDHKSTLHQLQSQEQFNQYKISRDSRIRVTIHDADIQFPGNSPIAVILGCENIRYSTKAARRENLVWEEKFEFDIQTGKEEIYIVILDKELADREEIGGQTKLNLKDFYDQKSHEITLELKDKYNVVRYSTIRARVQWIHSQTKYCKEVTQELQQNIKSLEDDVKEYKNYIHMLFLPFEENYSKSQGDHQELSDYSTNQHTPQNQLEHNPESQQWLKYGFILTLIYSFLVLFSSLFKTEFLDSIVIFQSLIYYLDNDKFSLQLHIKVITLMLAFSLIIDVFWLIIYTTPWTSNDVLFFQIEHGFQVYEVIMQYILFGIKITLIFIYGYIYYSESIIQNDPPQYSESQRQNKKLVDNSLQGDNENYQIQQ</sequence>
<dbReference type="Pfam" id="PF00168">
    <property type="entry name" value="C2"/>
    <property type="match status" value="1"/>
</dbReference>
<keyword evidence="3" id="KW-0175">Coiled coil</keyword>
<keyword evidence="5" id="KW-0812">Transmembrane</keyword>
<feature type="compositionally biased region" description="Polar residues" evidence="4">
    <location>
        <begin position="289"/>
        <end position="302"/>
    </location>
</feature>
<feature type="transmembrane region" description="Helical" evidence="5">
    <location>
        <begin position="363"/>
        <end position="386"/>
    </location>
</feature>
<feature type="domain" description="C2" evidence="6">
    <location>
        <begin position="102"/>
        <end position="214"/>
    </location>
</feature>
<dbReference type="Proteomes" id="UP000683925">
    <property type="component" value="Unassembled WGS sequence"/>
</dbReference>
<evidence type="ECO:0000313" key="7">
    <source>
        <dbReference type="EMBL" id="CAD8148316.1"/>
    </source>
</evidence>